<protein>
    <submittedName>
        <fullName evidence="1">Uncharacterized protein</fullName>
    </submittedName>
</protein>
<dbReference type="AlphaFoldDB" id="A0AAE3J882"/>
<dbReference type="Proteomes" id="UP001198242">
    <property type="component" value="Unassembled WGS sequence"/>
</dbReference>
<evidence type="ECO:0000313" key="2">
    <source>
        <dbReference type="Proteomes" id="UP001198242"/>
    </source>
</evidence>
<sequence length="51" mass="5684">MLYPFSYLIESPDHLTDKVVTVNNLSAVFEEGKGNIGVLLLHIAYKILGFC</sequence>
<dbReference type="RefSeq" id="WP_308455599.1">
    <property type="nucleotide sequence ID" value="NZ_JAJEQM010000001.1"/>
</dbReference>
<evidence type="ECO:0000313" key="1">
    <source>
        <dbReference type="EMBL" id="MCC2209197.1"/>
    </source>
</evidence>
<keyword evidence="2" id="KW-1185">Reference proteome</keyword>
<proteinExistence type="predicted"/>
<comment type="caution">
    <text evidence="1">The sequence shown here is derived from an EMBL/GenBank/DDBJ whole genome shotgun (WGS) entry which is preliminary data.</text>
</comment>
<accession>A0AAE3J882</accession>
<name>A0AAE3J882_9FIRM</name>
<dbReference type="EMBL" id="JAJEQM010000001">
    <property type="protein sequence ID" value="MCC2209197.1"/>
    <property type="molecule type" value="Genomic_DNA"/>
</dbReference>
<reference evidence="1 2" key="1">
    <citation type="submission" date="2021-10" db="EMBL/GenBank/DDBJ databases">
        <title>Anaerobic single-cell dispensing facilitates the cultivation of human gut bacteria.</title>
        <authorList>
            <person name="Afrizal A."/>
        </authorList>
    </citation>
    <scope>NUCLEOTIDE SEQUENCE [LARGE SCALE GENOMIC DNA]</scope>
    <source>
        <strain evidence="1 2">CLA-AA-H232</strain>
    </source>
</reference>
<gene>
    <name evidence="1" type="ORF">LKE05_00065</name>
</gene>
<organism evidence="1 2">
    <name type="scientific">Hominilimicola fabiformis</name>
    <dbReference type="NCBI Taxonomy" id="2885356"/>
    <lineage>
        <taxon>Bacteria</taxon>
        <taxon>Bacillati</taxon>
        <taxon>Bacillota</taxon>
        <taxon>Clostridia</taxon>
        <taxon>Eubacteriales</taxon>
        <taxon>Oscillospiraceae</taxon>
        <taxon>Hominilimicola</taxon>
    </lineage>
</organism>